<name>A0A0M3IUF8_ASCLU</name>
<dbReference type="AlphaFoldDB" id="A0A0M3IUF8"/>
<organism evidence="1 2">
    <name type="scientific">Ascaris lumbricoides</name>
    <name type="common">Giant roundworm</name>
    <dbReference type="NCBI Taxonomy" id="6252"/>
    <lineage>
        <taxon>Eukaryota</taxon>
        <taxon>Metazoa</taxon>
        <taxon>Ecdysozoa</taxon>
        <taxon>Nematoda</taxon>
        <taxon>Chromadorea</taxon>
        <taxon>Rhabditida</taxon>
        <taxon>Spirurina</taxon>
        <taxon>Ascaridomorpha</taxon>
        <taxon>Ascaridoidea</taxon>
        <taxon>Ascarididae</taxon>
        <taxon>Ascaris</taxon>
    </lineage>
</organism>
<dbReference type="Proteomes" id="UP000036681">
    <property type="component" value="Unplaced"/>
</dbReference>
<evidence type="ECO:0000313" key="1">
    <source>
        <dbReference type="Proteomes" id="UP000036681"/>
    </source>
</evidence>
<dbReference type="WBParaSite" id="ALUE_0002238601-mRNA-1">
    <property type="protein sequence ID" value="ALUE_0002238601-mRNA-1"/>
    <property type="gene ID" value="ALUE_0002238601"/>
</dbReference>
<keyword evidence="1" id="KW-1185">Reference proteome</keyword>
<reference evidence="2" key="1">
    <citation type="submission" date="2017-02" db="UniProtKB">
        <authorList>
            <consortium name="WormBaseParasite"/>
        </authorList>
    </citation>
    <scope>IDENTIFICATION</scope>
</reference>
<accession>A0A0M3IUF8</accession>
<evidence type="ECO:0000313" key="2">
    <source>
        <dbReference type="WBParaSite" id="ALUE_0002238601-mRNA-1"/>
    </source>
</evidence>
<protein>
    <submittedName>
        <fullName evidence="2">Transposase</fullName>
    </submittedName>
</protein>
<sequence length="36" mass="4410">MEISWRADRSTNDVIGWRYYQRRLTSQLTDSPTHLR</sequence>
<proteinExistence type="predicted"/>